<feature type="non-terminal residue" evidence="22">
    <location>
        <position position="1"/>
    </location>
</feature>
<feature type="transmembrane region" description="Helical" evidence="20">
    <location>
        <begin position="183"/>
        <end position="203"/>
    </location>
</feature>
<dbReference type="InterPro" id="IPR040089">
    <property type="entry name" value="RNF26_mRING-HC-C3HC5"/>
</dbReference>
<name>A0A7K9SFA5_9PICI</name>
<dbReference type="EC" id="2.3.2.27" evidence="4"/>
<keyword evidence="13 20" id="KW-0472">Membrane</keyword>
<feature type="domain" description="RING-type" evidence="21">
    <location>
        <begin position="422"/>
        <end position="464"/>
    </location>
</feature>
<feature type="non-terminal residue" evidence="22">
    <location>
        <position position="475"/>
    </location>
</feature>
<evidence type="ECO:0000256" key="11">
    <source>
        <dbReference type="ARBA" id="ARBA00022833"/>
    </source>
</evidence>
<keyword evidence="22" id="KW-0436">Ligase</keyword>
<comment type="subcellular location">
    <subcellularLocation>
        <location evidence="2">Endoplasmic reticulum membrane</location>
        <topology evidence="2">Multi-pass membrane protein</topology>
    </subcellularLocation>
</comment>
<keyword evidence="7" id="KW-0479">Metal-binding</keyword>
<evidence type="ECO:0000256" key="7">
    <source>
        <dbReference type="ARBA" id="ARBA00022723"/>
    </source>
</evidence>
<comment type="caution">
    <text evidence="22">The sequence shown here is derived from an EMBL/GenBank/DDBJ whole genome shotgun (WGS) entry which is preliminary data.</text>
</comment>
<evidence type="ECO:0000256" key="4">
    <source>
        <dbReference type="ARBA" id="ARBA00012483"/>
    </source>
</evidence>
<dbReference type="FunFam" id="3.30.40.10:FF:000387">
    <property type="entry name" value="RING finger protein 26"/>
    <property type="match status" value="1"/>
</dbReference>
<feature type="transmembrane region" description="Helical" evidence="20">
    <location>
        <begin position="61"/>
        <end position="80"/>
    </location>
</feature>
<dbReference type="SMART" id="SM00184">
    <property type="entry name" value="RING"/>
    <property type="match status" value="1"/>
</dbReference>
<accession>A0A7K9SFA5</accession>
<keyword evidence="5" id="KW-0808">Transferase</keyword>
<dbReference type="PANTHER" id="PTHR22696">
    <property type="entry name" value="E3 UBIQUITIN-PROTEIN LIGASE RNF26"/>
    <property type="match status" value="1"/>
</dbReference>
<evidence type="ECO:0000256" key="16">
    <source>
        <dbReference type="ARBA" id="ARBA00067352"/>
    </source>
</evidence>
<evidence type="ECO:0000256" key="1">
    <source>
        <dbReference type="ARBA" id="ARBA00000900"/>
    </source>
</evidence>
<dbReference type="GO" id="GO:0005789">
    <property type="term" value="C:endoplasmic reticulum membrane"/>
    <property type="evidence" value="ECO:0007669"/>
    <property type="project" value="UniProtKB-SubCell"/>
</dbReference>
<feature type="transmembrane region" description="Helical" evidence="20">
    <location>
        <begin position="234"/>
        <end position="253"/>
    </location>
</feature>
<evidence type="ECO:0000256" key="14">
    <source>
        <dbReference type="ARBA" id="ARBA00057605"/>
    </source>
</evidence>
<feature type="transmembrane region" description="Helical" evidence="20">
    <location>
        <begin position="143"/>
        <end position="163"/>
    </location>
</feature>
<feature type="region of interest" description="Disordered" evidence="19">
    <location>
        <begin position="367"/>
        <end position="390"/>
    </location>
</feature>
<dbReference type="InterPro" id="IPR001841">
    <property type="entry name" value="Znf_RING"/>
</dbReference>
<protein>
    <recommendedName>
        <fullName evidence="16">E3 ubiquitin-protein ligase RNF26</fullName>
        <ecNumber evidence="4">2.3.2.27</ecNumber>
    </recommendedName>
    <alternativeName>
        <fullName evidence="17">RING finger protein 26</fullName>
    </alternativeName>
</protein>
<evidence type="ECO:0000256" key="2">
    <source>
        <dbReference type="ARBA" id="ARBA00004477"/>
    </source>
</evidence>
<comment type="pathway">
    <text evidence="3">Protein modification; protein ubiquitination.</text>
</comment>
<evidence type="ECO:0000256" key="12">
    <source>
        <dbReference type="ARBA" id="ARBA00022989"/>
    </source>
</evidence>
<keyword evidence="11" id="KW-0862">Zinc</keyword>
<feature type="region of interest" description="Disordered" evidence="19">
    <location>
        <begin position="313"/>
        <end position="335"/>
    </location>
</feature>
<keyword evidence="23" id="KW-1185">Reference proteome</keyword>
<dbReference type="Pfam" id="PF13920">
    <property type="entry name" value="zf-C3HC4_3"/>
    <property type="match status" value="1"/>
</dbReference>
<evidence type="ECO:0000313" key="23">
    <source>
        <dbReference type="Proteomes" id="UP000566440"/>
    </source>
</evidence>
<evidence type="ECO:0000256" key="19">
    <source>
        <dbReference type="SAM" id="MobiDB-lite"/>
    </source>
</evidence>
<dbReference type="GO" id="GO:0008270">
    <property type="term" value="F:zinc ion binding"/>
    <property type="evidence" value="ECO:0007669"/>
    <property type="project" value="UniProtKB-KW"/>
</dbReference>
<dbReference type="GO" id="GO:0006511">
    <property type="term" value="P:ubiquitin-dependent protein catabolic process"/>
    <property type="evidence" value="ECO:0007669"/>
    <property type="project" value="TreeGrafter"/>
</dbReference>
<keyword evidence="6 20" id="KW-0812">Transmembrane</keyword>
<comment type="subunit">
    <text evidence="15">Interacts with INCA1. Interacts with TMEM43, ENDOD1, TMEM33 and TMED1 to form a complex capable of modulating innate immune signaling through the cGAS-STING pathway. Interacts with UBE2J1; this interaction is important for SQSTM1 ubiquitination.</text>
</comment>
<evidence type="ECO:0000256" key="15">
    <source>
        <dbReference type="ARBA" id="ARBA00063040"/>
    </source>
</evidence>
<dbReference type="SUPFAM" id="SSF57850">
    <property type="entry name" value="RING/U-box"/>
    <property type="match status" value="1"/>
</dbReference>
<dbReference type="GO" id="GO:0016567">
    <property type="term" value="P:protein ubiquitination"/>
    <property type="evidence" value="ECO:0007669"/>
    <property type="project" value="TreeGrafter"/>
</dbReference>
<dbReference type="Proteomes" id="UP000566440">
    <property type="component" value="Unassembled WGS sequence"/>
</dbReference>
<feature type="transmembrane region" description="Helical" evidence="20">
    <location>
        <begin position="35"/>
        <end position="55"/>
    </location>
</feature>
<comment type="function">
    <text evidence="14">E3 ubiquitin-protein ligase that plays a key role in endosome organization by retaining vesicles in the perinuclear cloud. Acts as a platform for perinuclear positioning of the endosomal system by mediating ubiquitination of SQSTM1 through interaction with the ubiquitin conjugating enzyme UBE2J1. Ubiquitinated SQSTM1 attracts specific vesicle-associated adapters, forming a molecular bridge that restrains cognate vesicles in the perinuclear region and organizes the endosomal pathway for efficient cargo transport. Also acts as a regulator of type I interferon production in response to viral infection by mediating the formation of 'Lys-11'-linked polyubiquitin chains on TMEM173/STING, leading to stabilize TMEM173/STING. Also required to limit type I interferon response by promoting autophagic degradation of IRF3.</text>
</comment>
<dbReference type="CDD" id="cd16788">
    <property type="entry name" value="mRING-HC-C3HC5_RNF26"/>
    <property type="match status" value="1"/>
</dbReference>
<evidence type="ECO:0000256" key="17">
    <source>
        <dbReference type="ARBA" id="ARBA00075536"/>
    </source>
</evidence>
<sequence>MDLLFLLLRGLRMALDLLVLVLDLNFFLVSSLVSALLWLLAAAYSLPAAVAAGALACWDGLLLSLASLARAVGCLALGALQGLAGLLRGGCCGLEGLKVAGHLLSHLALRGRELLHRGLSGLLGCGQALARQVCEGLAIGTSLLAYLVNSLINVCLIGMQNFFTLLVALWDSVAGPFLRVTDLLAAFLSHVSSGAIAVSILLWSPCQLAFELLASIAELFISIFFVNIYGLGLLLLIIVVSAFVFNPGLLWMLKGYVLAYLNMLPSYHRLQWELWRLYQVAVLTLGMVMTSQAWRRLVDWSLQVTNWSRGGRMMNRASNQRGAPVPAPRPTVTSRPMLAGVSQLPAEQEDQLDVEQVPQARPALSRSALAGQHLQPPREEPSTSWGKAPRRQQLNAAAGDAEGTLDNDPWMLLKEQEERKKCVICQDQTKTVLLLPCRHLCLCQECTEVLLQQAIYQRNCPLCRQMIFQTLNVYL</sequence>
<evidence type="ECO:0000256" key="3">
    <source>
        <dbReference type="ARBA" id="ARBA00004906"/>
    </source>
</evidence>
<keyword evidence="12 20" id="KW-1133">Transmembrane helix</keyword>
<evidence type="ECO:0000256" key="13">
    <source>
        <dbReference type="ARBA" id="ARBA00023136"/>
    </source>
</evidence>
<dbReference type="EMBL" id="VWZX01000495">
    <property type="protein sequence ID" value="NXI34854.1"/>
    <property type="molecule type" value="Genomic_DNA"/>
</dbReference>
<dbReference type="PANTHER" id="PTHR22696:SF1">
    <property type="entry name" value="E3 UBIQUITIN-PROTEIN LIGASE RNF26"/>
    <property type="match status" value="1"/>
</dbReference>
<evidence type="ECO:0000256" key="5">
    <source>
        <dbReference type="ARBA" id="ARBA00022679"/>
    </source>
</evidence>
<evidence type="ECO:0000256" key="10">
    <source>
        <dbReference type="ARBA" id="ARBA00022824"/>
    </source>
</evidence>
<dbReference type="InterPro" id="IPR013083">
    <property type="entry name" value="Znf_RING/FYVE/PHD"/>
</dbReference>
<keyword evidence="9" id="KW-0833">Ubl conjugation pathway</keyword>
<gene>
    <name evidence="22" type="primary">Rnf26</name>
    <name evidence="22" type="ORF">GALDEA_R03136</name>
</gene>
<feature type="transmembrane region" description="Helical" evidence="20">
    <location>
        <begin position="6"/>
        <end position="28"/>
    </location>
</feature>
<evidence type="ECO:0000313" key="22">
    <source>
        <dbReference type="EMBL" id="NXI34854.1"/>
    </source>
</evidence>
<keyword evidence="8 18" id="KW-0863">Zinc-finger</keyword>
<evidence type="ECO:0000256" key="20">
    <source>
        <dbReference type="SAM" id="Phobius"/>
    </source>
</evidence>
<evidence type="ECO:0000256" key="8">
    <source>
        <dbReference type="ARBA" id="ARBA00022771"/>
    </source>
</evidence>
<reference evidence="22 23" key="1">
    <citation type="submission" date="2019-09" db="EMBL/GenBank/DDBJ databases">
        <title>Bird 10,000 Genomes (B10K) Project - Family phase.</title>
        <authorList>
            <person name="Zhang G."/>
        </authorList>
    </citation>
    <scope>NUCLEOTIDE SEQUENCE [LARGE SCALE GENOMIC DNA]</scope>
    <source>
        <strain evidence="22">B10K-DU-001-62</strain>
        <tissue evidence="22">Muscle</tissue>
    </source>
</reference>
<organism evidence="22 23">
    <name type="scientific">Galbula dea</name>
    <dbReference type="NCBI Taxonomy" id="1109041"/>
    <lineage>
        <taxon>Eukaryota</taxon>
        <taxon>Metazoa</taxon>
        <taxon>Chordata</taxon>
        <taxon>Craniata</taxon>
        <taxon>Vertebrata</taxon>
        <taxon>Euteleostomi</taxon>
        <taxon>Archelosauria</taxon>
        <taxon>Archosauria</taxon>
        <taxon>Dinosauria</taxon>
        <taxon>Saurischia</taxon>
        <taxon>Theropoda</taxon>
        <taxon>Coelurosauria</taxon>
        <taxon>Aves</taxon>
        <taxon>Neognathae</taxon>
        <taxon>Neoaves</taxon>
        <taxon>Telluraves</taxon>
        <taxon>Coraciimorphae</taxon>
        <taxon>Piciformes</taxon>
        <taxon>Galbulidae</taxon>
        <taxon>Galbula</taxon>
    </lineage>
</organism>
<evidence type="ECO:0000256" key="6">
    <source>
        <dbReference type="ARBA" id="ARBA00022692"/>
    </source>
</evidence>
<dbReference type="PROSITE" id="PS50089">
    <property type="entry name" value="ZF_RING_2"/>
    <property type="match status" value="1"/>
</dbReference>
<dbReference type="GO" id="GO:0016874">
    <property type="term" value="F:ligase activity"/>
    <property type="evidence" value="ECO:0007669"/>
    <property type="project" value="UniProtKB-KW"/>
</dbReference>
<evidence type="ECO:0000259" key="21">
    <source>
        <dbReference type="PROSITE" id="PS50089"/>
    </source>
</evidence>
<dbReference type="GO" id="GO:0061630">
    <property type="term" value="F:ubiquitin protein ligase activity"/>
    <property type="evidence" value="ECO:0007669"/>
    <property type="project" value="UniProtKB-EC"/>
</dbReference>
<evidence type="ECO:0000256" key="9">
    <source>
        <dbReference type="ARBA" id="ARBA00022786"/>
    </source>
</evidence>
<comment type="catalytic activity">
    <reaction evidence="1">
        <text>S-ubiquitinyl-[E2 ubiquitin-conjugating enzyme]-L-cysteine + [acceptor protein]-L-lysine = [E2 ubiquitin-conjugating enzyme]-L-cysteine + N(6)-ubiquitinyl-[acceptor protein]-L-lysine.</text>
        <dbReference type="EC" id="2.3.2.27"/>
    </reaction>
</comment>
<evidence type="ECO:0000256" key="18">
    <source>
        <dbReference type="PROSITE-ProRule" id="PRU00175"/>
    </source>
</evidence>
<dbReference type="AlphaFoldDB" id="A0A7K9SFA5"/>
<dbReference type="Gene3D" id="3.30.40.10">
    <property type="entry name" value="Zinc/RING finger domain, C3HC4 (zinc finger)"/>
    <property type="match status" value="1"/>
</dbReference>
<keyword evidence="10" id="KW-0256">Endoplasmic reticulum</keyword>
<dbReference type="OrthoDB" id="1711136at2759"/>
<proteinExistence type="predicted"/>